<dbReference type="EMBL" id="KB707264">
    <property type="protein sequence ID" value="EMR63148.1"/>
    <property type="molecule type" value="Genomic_DNA"/>
</dbReference>
<accession>M7SFZ5</accession>
<dbReference type="AlphaFoldDB" id="M7SFZ5"/>
<feature type="compositionally biased region" description="Polar residues" evidence="1">
    <location>
        <begin position="248"/>
        <end position="257"/>
    </location>
</feature>
<dbReference type="HOGENOM" id="CLU_597205_0_0_1"/>
<protein>
    <submittedName>
        <fullName evidence="2">Uncharacterized protein</fullName>
    </submittedName>
</protein>
<feature type="compositionally biased region" description="Acidic residues" evidence="1">
    <location>
        <begin position="317"/>
        <end position="327"/>
    </location>
</feature>
<evidence type="ECO:0000313" key="3">
    <source>
        <dbReference type="Proteomes" id="UP000012174"/>
    </source>
</evidence>
<evidence type="ECO:0000313" key="2">
    <source>
        <dbReference type="EMBL" id="EMR63148.1"/>
    </source>
</evidence>
<dbReference type="KEGG" id="ela:UCREL1_9913"/>
<feature type="compositionally biased region" description="Polar residues" evidence="1">
    <location>
        <begin position="269"/>
        <end position="280"/>
    </location>
</feature>
<sequence length="458" mass="50860">MSTQNESQDLHDLWKRAVMRLSEASKTPQEQDRSIASLISSIGKDVKQFWRASDRKLQQVESLIQTPKDRNDLTILSRFDALSADLQRVDRTLDAKLQQLVDGSGRIEEVISSSSEIAGLHAVLSRIEMSPAITGTPKKDADLERILHRIELSPEERSGLDQIPHLVTQTTQLSADLKSYRERHDKVDILKSISDVEAKMDDMGVKLNNLQLQSTGPSASRQDYVRLDQQSSVLPQETLVLALKGRTNDQSHQTPTAKNKKGFQHQYDGISNANEGSQMLVSPFRKATERARRASEPGDDGVTIALPSRSKAGLTTTDEEDDSSEEVDLSKKADDIQDMWKLTKEVVANVLNRIEPAANSTYTMSEIMNMLLVALGNTHVPDVGAGLLKDFLDNEDDDFDADSWTCVRAICEGKLDEPLGASECCSHCMERGHKYCLRIHKKGNKKAALCAYCLGGKE</sequence>
<name>M7SFZ5_EUTLA</name>
<dbReference type="Proteomes" id="UP000012174">
    <property type="component" value="Unassembled WGS sequence"/>
</dbReference>
<gene>
    <name evidence="2" type="ORF">UCREL1_9913</name>
</gene>
<feature type="compositionally biased region" description="Basic and acidic residues" evidence="1">
    <location>
        <begin position="286"/>
        <end position="296"/>
    </location>
</feature>
<reference evidence="3" key="1">
    <citation type="journal article" date="2013" name="Genome Announc.">
        <title>Draft genome sequence of the grapevine dieback fungus Eutypa lata UCR-EL1.</title>
        <authorList>
            <person name="Blanco-Ulate B."/>
            <person name="Rolshausen P.E."/>
            <person name="Cantu D."/>
        </authorList>
    </citation>
    <scope>NUCLEOTIDE SEQUENCE [LARGE SCALE GENOMIC DNA]</scope>
    <source>
        <strain evidence="3">UCR-EL1</strain>
    </source>
</reference>
<keyword evidence="3" id="KW-1185">Reference proteome</keyword>
<evidence type="ECO:0000256" key="1">
    <source>
        <dbReference type="SAM" id="MobiDB-lite"/>
    </source>
</evidence>
<feature type="region of interest" description="Disordered" evidence="1">
    <location>
        <begin position="245"/>
        <end position="328"/>
    </location>
</feature>
<organism evidence="2 3">
    <name type="scientific">Eutypa lata (strain UCR-EL1)</name>
    <name type="common">Grapevine dieback disease fungus</name>
    <name type="synonym">Eutypa armeniacae</name>
    <dbReference type="NCBI Taxonomy" id="1287681"/>
    <lineage>
        <taxon>Eukaryota</taxon>
        <taxon>Fungi</taxon>
        <taxon>Dikarya</taxon>
        <taxon>Ascomycota</taxon>
        <taxon>Pezizomycotina</taxon>
        <taxon>Sordariomycetes</taxon>
        <taxon>Xylariomycetidae</taxon>
        <taxon>Xylariales</taxon>
        <taxon>Diatrypaceae</taxon>
        <taxon>Eutypa</taxon>
    </lineage>
</organism>
<proteinExistence type="predicted"/>